<sequence length="215" mass="23941">MDEVRRCRWSVSLWSPEKLTSSGADAVIRDETFRRNLALYGVDETHVVYIWGASFRAAYRQIGLVHKRLPKHVPLVAVTATLVPGAEQNELTHGLGGDTFPDIAWVLDAGEKVVLYCKTIELAFRVALYLWSLCPAGPARRMKAVRLWYSLTSSTYNAETLDLFTNDPDTCAIVATVAFGLGMNQRNIWKVVNVGLQDSLSPIIQQDGRAGRCRS</sequence>
<protein>
    <submittedName>
        <fullName evidence="1">P-loop containing nucleoside triphosphate hydrolase protein</fullName>
    </submittedName>
</protein>
<keyword evidence="2" id="KW-1185">Reference proteome</keyword>
<comment type="caution">
    <text evidence="1">The sequence shown here is derived from an EMBL/GenBank/DDBJ whole genome shotgun (WGS) entry which is preliminary data.</text>
</comment>
<organism evidence="1 2">
    <name type="scientific">Hygrophoropsis aurantiaca</name>
    <dbReference type="NCBI Taxonomy" id="72124"/>
    <lineage>
        <taxon>Eukaryota</taxon>
        <taxon>Fungi</taxon>
        <taxon>Dikarya</taxon>
        <taxon>Basidiomycota</taxon>
        <taxon>Agaricomycotina</taxon>
        <taxon>Agaricomycetes</taxon>
        <taxon>Agaricomycetidae</taxon>
        <taxon>Boletales</taxon>
        <taxon>Coniophorineae</taxon>
        <taxon>Hygrophoropsidaceae</taxon>
        <taxon>Hygrophoropsis</taxon>
    </lineage>
</organism>
<dbReference type="Proteomes" id="UP000790377">
    <property type="component" value="Unassembled WGS sequence"/>
</dbReference>
<keyword evidence="1" id="KW-0378">Hydrolase</keyword>
<dbReference type="EMBL" id="MU269576">
    <property type="protein sequence ID" value="KAH7902761.1"/>
    <property type="molecule type" value="Genomic_DNA"/>
</dbReference>
<evidence type="ECO:0000313" key="2">
    <source>
        <dbReference type="Proteomes" id="UP000790377"/>
    </source>
</evidence>
<accession>A0ACB7ZPC9</accession>
<proteinExistence type="predicted"/>
<evidence type="ECO:0000313" key="1">
    <source>
        <dbReference type="EMBL" id="KAH7902761.1"/>
    </source>
</evidence>
<gene>
    <name evidence="1" type="ORF">BJ138DRAFT_1201583</name>
</gene>
<reference evidence="1" key="1">
    <citation type="journal article" date="2021" name="New Phytol.">
        <title>Evolutionary innovations through gain and loss of genes in the ectomycorrhizal Boletales.</title>
        <authorList>
            <person name="Wu G."/>
            <person name="Miyauchi S."/>
            <person name="Morin E."/>
            <person name="Kuo A."/>
            <person name="Drula E."/>
            <person name="Varga T."/>
            <person name="Kohler A."/>
            <person name="Feng B."/>
            <person name="Cao Y."/>
            <person name="Lipzen A."/>
            <person name="Daum C."/>
            <person name="Hundley H."/>
            <person name="Pangilinan J."/>
            <person name="Johnson J."/>
            <person name="Barry K."/>
            <person name="LaButti K."/>
            <person name="Ng V."/>
            <person name="Ahrendt S."/>
            <person name="Min B."/>
            <person name="Choi I.G."/>
            <person name="Park H."/>
            <person name="Plett J.M."/>
            <person name="Magnuson J."/>
            <person name="Spatafora J.W."/>
            <person name="Nagy L.G."/>
            <person name="Henrissat B."/>
            <person name="Grigoriev I.V."/>
            <person name="Yang Z.L."/>
            <person name="Xu J."/>
            <person name="Martin F.M."/>
        </authorList>
    </citation>
    <scope>NUCLEOTIDE SEQUENCE</scope>
    <source>
        <strain evidence="1">ATCC 28755</strain>
    </source>
</reference>
<name>A0ACB7ZPC9_9AGAM</name>